<proteinExistence type="predicted"/>
<keyword evidence="4" id="KW-1185">Reference proteome</keyword>
<keyword evidence="1" id="KW-0812">Transmembrane</keyword>
<name>A0ABV9E611_9ACTN</name>
<evidence type="ECO:0000313" key="3">
    <source>
        <dbReference type="EMBL" id="MFC4584738.1"/>
    </source>
</evidence>
<protein>
    <recommendedName>
        <fullName evidence="2">Outer membrane channel protein CpnT-like N-terminal domain-containing protein</fullName>
    </recommendedName>
</protein>
<dbReference type="EMBL" id="JBHSFN010000001">
    <property type="protein sequence ID" value="MFC4584738.1"/>
    <property type="molecule type" value="Genomic_DNA"/>
</dbReference>
<comment type="caution">
    <text evidence="3">The sequence shown here is derived from an EMBL/GenBank/DDBJ whole genome shotgun (WGS) entry which is preliminary data.</text>
</comment>
<dbReference type="InterPro" id="IPR057746">
    <property type="entry name" value="CpnT-like_N"/>
</dbReference>
<dbReference type="Proteomes" id="UP001595891">
    <property type="component" value="Unassembled WGS sequence"/>
</dbReference>
<feature type="domain" description="Outer membrane channel protein CpnT-like N-terminal" evidence="2">
    <location>
        <begin position="18"/>
        <end position="146"/>
    </location>
</feature>
<dbReference type="RefSeq" id="WP_262842753.1">
    <property type="nucleotide sequence ID" value="NZ_JANZYP010000013.1"/>
</dbReference>
<evidence type="ECO:0000259" key="2">
    <source>
        <dbReference type="Pfam" id="PF25547"/>
    </source>
</evidence>
<accession>A0ABV9E611</accession>
<organism evidence="3 4">
    <name type="scientific">Sphaerisporangium corydalis</name>
    <dbReference type="NCBI Taxonomy" id="1441875"/>
    <lineage>
        <taxon>Bacteria</taxon>
        <taxon>Bacillati</taxon>
        <taxon>Actinomycetota</taxon>
        <taxon>Actinomycetes</taxon>
        <taxon>Streptosporangiales</taxon>
        <taxon>Streptosporangiaceae</taxon>
        <taxon>Sphaerisporangium</taxon>
    </lineage>
</organism>
<dbReference type="Pfam" id="PF25547">
    <property type="entry name" value="WXG100_2"/>
    <property type="match status" value="1"/>
</dbReference>
<feature type="transmembrane region" description="Helical" evidence="1">
    <location>
        <begin position="113"/>
        <end position="134"/>
    </location>
</feature>
<evidence type="ECO:0000313" key="4">
    <source>
        <dbReference type="Proteomes" id="UP001595891"/>
    </source>
</evidence>
<sequence length="425" mass="46387">MAMTLPAELESTLGLIGVPWPTEDEDRLRTCAAAYRSCATILDEEIIPALDTNMARTAAGNSGEGVEALADFWGDYHRSGDDATHLPSLALTLHSLADLHEAAAVLVKALKTLLLVAAAYVLAVLAWAAAAAAFTAGGSLAAARATLTGTQITARRASAVFRREVERFVGRKLVTAVEARLLRVMAARTPRTSLVSTTERRFRASLKNVKNEHISRWRGQSSQGAQLVDAGDGTMKIYKVSPRSWGSALDLDFAAPEVGAFRFSEDLGWDMVPTTTRWKGPRGEGSVQEFVLDARPGWPVGQYSEVQQQRAAVIDYVTANTDRRTNYLTSGEDRLKLIDHARAFPPDNDFPIVSAFTSKYHGQPLNSDVVADLRRLDMDHMAARWKQAGLEPDMIENALDRLWEVRELGKISGAAWQGRIVSGIT</sequence>
<gene>
    <name evidence="3" type="ORF">ACFO8L_01540</name>
</gene>
<evidence type="ECO:0000256" key="1">
    <source>
        <dbReference type="SAM" id="Phobius"/>
    </source>
</evidence>
<reference evidence="4" key="1">
    <citation type="journal article" date="2019" name="Int. J. Syst. Evol. Microbiol.">
        <title>The Global Catalogue of Microorganisms (GCM) 10K type strain sequencing project: providing services to taxonomists for standard genome sequencing and annotation.</title>
        <authorList>
            <consortium name="The Broad Institute Genomics Platform"/>
            <consortium name="The Broad Institute Genome Sequencing Center for Infectious Disease"/>
            <person name="Wu L."/>
            <person name="Ma J."/>
        </authorList>
    </citation>
    <scope>NUCLEOTIDE SEQUENCE [LARGE SCALE GENOMIC DNA]</scope>
    <source>
        <strain evidence="4">CCUG 49560</strain>
    </source>
</reference>
<keyword evidence="1" id="KW-0472">Membrane</keyword>
<keyword evidence="1" id="KW-1133">Transmembrane helix</keyword>